<dbReference type="PANTHER" id="PTHR33198">
    <property type="entry name" value="ANK_REP_REGION DOMAIN-CONTAINING PROTEIN-RELATED"/>
    <property type="match status" value="1"/>
</dbReference>
<dbReference type="Proteomes" id="UP000694427">
    <property type="component" value="Unplaced"/>
</dbReference>
<accession>A0A8C1GVZ8</accession>
<dbReference type="PANTHER" id="PTHR33198:SF20">
    <property type="entry name" value="RETROTRANSPOSON GAG DOMAIN-CONTAINING PROTEIN"/>
    <property type="match status" value="1"/>
</dbReference>
<reference evidence="1" key="1">
    <citation type="submission" date="2025-08" db="UniProtKB">
        <authorList>
            <consortium name="Ensembl"/>
        </authorList>
    </citation>
    <scope>IDENTIFICATION</scope>
</reference>
<sequence length="196" mass="21784">MALLGLSPPPAFLETPGELTIPFNSWIRIFYNYVTALGYFYTLTVADDGYQTALTALRAFFVQKVNVVAERNKFRQRAQRLGEPIMQYVAALLELLVNCEFGALADDMMRDQIVEKTCSPRIRECLLLETDLTLQKAVTIAGQIESAVAEAKAMESTETSVNAVHSRSREGLSVSPCAGFILSCTRRNTITWYGSL</sequence>
<keyword evidence="2" id="KW-1185">Reference proteome</keyword>
<reference evidence="1" key="2">
    <citation type="submission" date="2025-09" db="UniProtKB">
        <authorList>
            <consortium name="Ensembl"/>
        </authorList>
    </citation>
    <scope>IDENTIFICATION</scope>
</reference>
<evidence type="ECO:0000313" key="2">
    <source>
        <dbReference type="Proteomes" id="UP000694427"/>
    </source>
</evidence>
<organism evidence="1 2">
    <name type="scientific">Cyprinus carpio</name>
    <name type="common">Common carp</name>
    <dbReference type="NCBI Taxonomy" id="7962"/>
    <lineage>
        <taxon>Eukaryota</taxon>
        <taxon>Metazoa</taxon>
        <taxon>Chordata</taxon>
        <taxon>Craniata</taxon>
        <taxon>Vertebrata</taxon>
        <taxon>Euteleostomi</taxon>
        <taxon>Actinopterygii</taxon>
        <taxon>Neopterygii</taxon>
        <taxon>Teleostei</taxon>
        <taxon>Ostariophysi</taxon>
        <taxon>Cypriniformes</taxon>
        <taxon>Cyprinidae</taxon>
        <taxon>Cyprininae</taxon>
        <taxon>Cyprinus</taxon>
    </lineage>
</organism>
<dbReference type="AlphaFoldDB" id="A0A8C1GVZ8"/>
<name>A0A8C1GVZ8_CYPCA</name>
<protein>
    <submittedName>
        <fullName evidence="1">Uncharacterized protein</fullName>
    </submittedName>
</protein>
<evidence type="ECO:0000313" key="1">
    <source>
        <dbReference type="Ensembl" id="ENSCCRP00010014484.1"/>
    </source>
</evidence>
<proteinExistence type="predicted"/>
<dbReference type="Ensembl" id="ENSCCRT00010015785.1">
    <property type="protein sequence ID" value="ENSCCRP00010014484.1"/>
    <property type="gene ID" value="ENSCCRG00010006243.1"/>
</dbReference>